<keyword evidence="2" id="KW-1185">Reference proteome</keyword>
<protein>
    <submittedName>
        <fullName evidence="1">Uncharacterized protein</fullName>
    </submittedName>
</protein>
<comment type="caution">
    <text evidence="1">The sequence shown here is derived from an EMBL/GenBank/DDBJ whole genome shotgun (WGS) entry which is preliminary data.</text>
</comment>
<evidence type="ECO:0000313" key="1">
    <source>
        <dbReference type="EMBL" id="TCD65166.1"/>
    </source>
</evidence>
<dbReference type="OrthoDB" id="5576775at2759"/>
<reference evidence="1 2" key="1">
    <citation type="submission" date="2018-11" db="EMBL/GenBank/DDBJ databases">
        <title>Genome assembly of Steccherinum ochraceum LE-BIN_3174, the white-rot fungus of the Steccherinaceae family (The Residual Polyporoid clade, Polyporales, Basidiomycota).</title>
        <authorList>
            <person name="Fedorova T.V."/>
            <person name="Glazunova O.A."/>
            <person name="Landesman E.O."/>
            <person name="Moiseenko K.V."/>
            <person name="Psurtseva N.V."/>
            <person name="Savinova O.S."/>
            <person name="Shakhova N.V."/>
            <person name="Tyazhelova T.V."/>
            <person name="Vasina D.V."/>
        </authorList>
    </citation>
    <scope>NUCLEOTIDE SEQUENCE [LARGE SCALE GENOMIC DNA]</scope>
    <source>
        <strain evidence="1 2">LE-BIN_3174</strain>
    </source>
</reference>
<dbReference type="AlphaFoldDB" id="A0A4R0RDL8"/>
<sequence>MHARSVLDLGAANWEPNRLHGVLAPGWTALTLDYGDKQSPYERARVPKMLSQKVHRGAFPDGWLLSGQISRDMSVMKKKS</sequence>
<evidence type="ECO:0000313" key="2">
    <source>
        <dbReference type="Proteomes" id="UP000292702"/>
    </source>
</evidence>
<name>A0A4R0RDL8_9APHY</name>
<dbReference type="Proteomes" id="UP000292702">
    <property type="component" value="Unassembled WGS sequence"/>
</dbReference>
<accession>A0A4R0RDL8</accession>
<dbReference type="EMBL" id="RWJN01000195">
    <property type="protein sequence ID" value="TCD65166.1"/>
    <property type="molecule type" value="Genomic_DNA"/>
</dbReference>
<organism evidence="1 2">
    <name type="scientific">Steccherinum ochraceum</name>
    <dbReference type="NCBI Taxonomy" id="92696"/>
    <lineage>
        <taxon>Eukaryota</taxon>
        <taxon>Fungi</taxon>
        <taxon>Dikarya</taxon>
        <taxon>Basidiomycota</taxon>
        <taxon>Agaricomycotina</taxon>
        <taxon>Agaricomycetes</taxon>
        <taxon>Polyporales</taxon>
        <taxon>Steccherinaceae</taxon>
        <taxon>Steccherinum</taxon>
    </lineage>
</organism>
<gene>
    <name evidence="1" type="ORF">EIP91_003022</name>
</gene>
<proteinExistence type="predicted"/>